<dbReference type="AlphaFoldDB" id="A0A0G4FJ07"/>
<evidence type="ECO:0000256" key="1">
    <source>
        <dbReference type="SAM" id="MobiDB-lite"/>
    </source>
</evidence>
<feature type="region of interest" description="Disordered" evidence="1">
    <location>
        <begin position="617"/>
        <end position="683"/>
    </location>
</feature>
<dbReference type="EMBL" id="CDMZ01000394">
    <property type="protein sequence ID" value="CEM13338.1"/>
    <property type="molecule type" value="Genomic_DNA"/>
</dbReference>
<gene>
    <name evidence="2" type="ORF">Cvel_17191</name>
</gene>
<accession>A0A0G4FJ07</accession>
<sequence length="683" mass="73508">MLPSGKIVRNLNDALYETGQMASWKLLDSIDKAARSTEGPGGRGKPELHERLTARTIALLPDLHWPGITRALFGLHRLGGGSHHRLLDATSSFLLSGDAERNDAKAEECSGDAPHVRKLWNECIPNDIALLAKAMAKLDGRNPALWLKIKDATFRLAVNMTLSDVVVTLPNLAKAETSLRLSDPSSDISLLSPGLLCRLLGTALLQLETATPRELLRLVVSSSEQIERLAETATPLSIEAERGDTDVRDALTLCVHMILSCLRLLWERKETLTPSQSLTCVLFLQRLSQLLPLLPGGAGDAHLDSLEGNRRGTKRESDADLWWPCGVSVTETLQESAASLSLYPDVPADTKAAEAAAVGEEGEPFFEHTKRKMAEGGNSVSGRVWGEDVGAREVSGRMESLLPSPPPSSLPSSATSAETETSFLLADGLRTGNASVACPRSHFPVASSSSSLSPSLREKVWKVCIERRLSPPPPTQVFLSHFARDLHRRGITSASLPLEDVVRVVVAFRDLCWWEPQALRGLISFLSDRLHGLSAAVACTAASAVSDAFCLHASGVLSSQGGKGRDYVIEKSLVLPASFLRLLATEVDRRSSQFTDVQLKTLTEVFQKASTVAQRCKAEAPMRRGSGKGKGEGFVAGKAADSSGDRVAHLLGPLSSPDDWLSPSAARRLAAHSSPTRKTDNPV</sequence>
<dbReference type="VEuPathDB" id="CryptoDB:Cvel_17191"/>
<name>A0A0G4FJ07_9ALVE</name>
<feature type="compositionally biased region" description="Low complexity" evidence="1">
    <location>
        <begin position="650"/>
        <end position="664"/>
    </location>
</feature>
<reference evidence="2" key="1">
    <citation type="submission" date="2014-11" db="EMBL/GenBank/DDBJ databases">
        <authorList>
            <person name="Otto D Thomas"/>
            <person name="Naeem Raeece"/>
        </authorList>
    </citation>
    <scope>NUCLEOTIDE SEQUENCE</scope>
</reference>
<evidence type="ECO:0000313" key="2">
    <source>
        <dbReference type="EMBL" id="CEM13338.1"/>
    </source>
</evidence>
<proteinExistence type="predicted"/>
<organism evidence="2">
    <name type="scientific">Chromera velia CCMP2878</name>
    <dbReference type="NCBI Taxonomy" id="1169474"/>
    <lineage>
        <taxon>Eukaryota</taxon>
        <taxon>Sar</taxon>
        <taxon>Alveolata</taxon>
        <taxon>Colpodellida</taxon>
        <taxon>Chromeraceae</taxon>
        <taxon>Chromera</taxon>
    </lineage>
</organism>
<feature type="region of interest" description="Disordered" evidence="1">
    <location>
        <begin position="395"/>
        <end position="417"/>
    </location>
</feature>
<protein>
    <submittedName>
        <fullName evidence="2">Uncharacterized protein</fullName>
    </submittedName>
</protein>